<protein>
    <submittedName>
        <fullName evidence="3">Carbon-nitrogen hydrolase family protein</fullName>
    </submittedName>
</protein>
<dbReference type="PANTHER" id="PTHR23088">
    <property type="entry name" value="NITRILASE-RELATED"/>
    <property type="match status" value="1"/>
</dbReference>
<dbReference type="PROSITE" id="PS01227">
    <property type="entry name" value="UPF0012"/>
    <property type="match status" value="1"/>
</dbReference>
<accession>A0A9D1YTP1</accession>
<dbReference type="Proteomes" id="UP000824005">
    <property type="component" value="Unassembled WGS sequence"/>
</dbReference>
<comment type="similarity">
    <text evidence="1">Belongs to the carbon-nitrogen hydrolase superfamily. NIT1/NIT2 family.</text>
</comment>
<keyword evidence="3" id="KW-0378">Hydrolase</keyword>
<feature type="domain" description="CN hydrolase" evidence="2">
    <location>
        <begin position="5"/>
        <end position="241"/>
    </location>
</feature>
<organism evidence="3 4">
    <name type="scientific">Candidatus Agrococcus pullicola</name>
    <dbReference type="NCBI Taxonomy" id="2838429"/>
    <lineage>
        <taxon>Bacteria</taxon>
        <taxon>Bacillati</taxon>
        <taxon>Actinomycetota</taxon>
        <taxon>Actinomycetes</taxon>
        <taxon>Micrococcales</taxon>
        <taxon>Microbacteriaceae</taxon>
        <taxon>Agrococcus</taxon>
    </lineage>
</organism>
<name>A0A9D1YTP1_9MICO</name>
<dbReference type="PANTHER" id="PTHR23088:SF27">
    <property type="entry name" value="DEAMINATED GLUTATHIONE AMIDASE"/>
    <property type="match status" value="1"/>
</dbReference>
<dbReference type="InterPro" id="IPR001110">
    <property type="entry name" value="UPF0012_CS"/>
</dbReference>
<dbReference type="InterPro" id="IPR036526">
    <property type="entry name" value="C-N_Hydrolase_sf"/>
</dbReference>
<reference evidence="3" key="1">
    <citation type="journal article" date="2021" name="PeerJ">
        <title>Extensive microbial diversity within the chicken gut microbiome revealed by metagenomics and culture.</title>
        <authorList>
            <person name="Gilroy R."/>
            <person name="Ravi A."/>
            <person name="Getino M."/>
            <person name="Pursley I."/>
            <person name="Horton D.L."/>
            <person name="Alikhan N.F."/>
            <person name="Baker D."/>
            <person name="Gharbi K."/>
            <person name="Hall N."/>
            <person name="Watson M."/>
            <person name="Adriaenssens E.M."/>
            <person name="Foster-Nyarko E."/>
            <person name="Jarju S."/>
            <person name="Secka A."/>
            <person name="Antonio M."/>
            <person name="Oren A."/>
            <person name="Chaudhuri R.R."/>
            <person name="La Ragione R."/>
            <person name="Hildebrand F."/>
            <person name="Pallen M.J."/>
        </authorList>
    </citation>
    <scope>NUCLEOTIDE SEQUENCE</scope>
    <source>
        <strain evidence="3">ChiGjej1B1-98</strain>
    </source>
</reference>
<sequence>MTYALEIALLQLQSGPDPEANLGRMRELAIGQADADLIVFPEYSHFLEKDMRVSGPAAAEPLDGPFVQGVSALSQDCGATIIAGMLERDGDRVLNTLIVCSDGRLQATYRKVHLYDSYGGGESTWLAPGDAAQLPVIDVAGAPVGLQTCYDLRFPESTRRLASAGAEIVVVPADWVPGPLKEYQWRTLLAARAIENTVYVAAVDVSPPLGVGHSTVFDPRGIAVAGAGDEAEVVVRARLRSQVVAQARDVNPSLALGRYRVTTTLSQEGPI</sequence>
<evidence type="ECO:0000313" key="4">
    <source>
        <dbReference type="Proteomes" id="UP000824005"/>
    </source>
</evidence>
<proteinExistence type="inferred from homology"/>
<reference evidence="3" key="2">
    <citation type="submission" date="2021-04" db="EMBL/GenBank/DDBJ databases">
        <authorList>
            <person name="Gilroy R."/>
        </authorList>
    </citation>
    <scope>NUCLEOTIDE SEQUENCE</scope>
    <source>
        <strain evidence="3">ChiGjej1B1-98</strain>
    </source>
</reference>
<evidence type="ECO:0000256" key="1">
    <source>
        <dbReference type="ARBA" id="ARBA00010613"/>
    </source>
</evidence>
<dbReference type="SUPFAM" id="SSF56317">
    <property type="entry name" value="Carbon-nitrogen hydrolase"/>
    <property type="match status" value="1"/>
</dbReference>
<dbReference type="EMBL" id="DXDC01000114">
    <property type="protein sequence ID" value="HIY65380.1"/>
    <property type="molecule type" value="Genomic_DNA"/>
</dbReference>
<dbReference type="AlphaFoldDB" id="A0A9D1YTP1"/>
<dbReference type="InterPro" id="IPR003010">
    <property type="entry name" value="C-N_Hydrolase"/>
</dbReference>
<evidence type="ECO:0000259" key="2">
    <source>
        <dbReference type="PROSITE" id="PS50263"/>
    </source>
</evidence>
<dbReference type="PROSITE" id="PS50263">
    <property type="entry name" value="CN_HYDROLASE"/>
    <property type="match status" value="1"/>
</dbReference>
<dbReference type="Gene3D" id="3.60.110.10">
    <property type="entry name" value="Carbon-nitrogen hydrolase"/>
    <property type="match status" value="1"/>
</dbReference>
<dbReference type="Pfam" id="PF00795">
    <property type="entry name" value="CN_hydrolase"/>
    <property type="match status" value="1"/>
</dbReference>
<dbReference type="CDD" id="cd07581">
    <property type="entry name" value="nitrilase_3"/>
    <property type="match status" value="1"/>
</dbReference>
<evidence type="ECO:0000313" key="3">
    <source>
        <dbReference type="EMBL" id="HIY65380.1"/>
    </source>
</evidence>
<dbReference type="GO" id="GO:0016787">
    <property type="term" value="F:hydrolase activity"/>
    <property type="evidence" value="ECO:0007669"/>
    <property type="project" value="UniProtKB-KW"/>
</dbReference>
<comment type="caution">
    <text evidence="3">The sequence shown here is derived from an EMBL/GenBank/DDBJ whole genome shotgun (WGS) entry which is preliminary data.</text>
</comment>
<gene>
    <name evidence="3" type="ORF">H9830_03785</name>
</gene>